<keyword evidence="4" id="KW-0560">Oxidoreductase</keyword>
<evidence type="ECO:0000256" key="2">
    <source>
        <dbReference type="ARBA" id="ARBA00012400"/>
    </source>
</evidence>
<dbReference type="Pfam" id="PF22594">
    <property type="entry name" value="GTP-eEF1A_C"/>
    <property type="match status" value="1"/>
</dbReference>
<evidence type="ECO:0000256" key="7">
    <source>
        <dbReference type="ARBA" id="ARBA00023239"/>
    </source>
</evidence>
<dbReference type="Proteomes" id="UP000239837">
    <property type="component" value="Chromosome"/>
</dbReference>
<dbReference type="InterPro" id="IPR009000">
    <property type="entry name" value="Transl_B-barrel_sf"/>
</dbReference>
<gene>
    <name evidence="13" type="primary">cysN</name>
    <name evidence="13" type="ORF">WHOF_00108</name>
    <name evidence="14" type="ORF">WHOF_00933</name>
</gene>
<evidence type="ECO:0000256" key="4">
    <source>
        <dbReference type="ARBA" id="ARBA00023002"/>
    </source>
</evidence>
<keyword evidence="13" id="KW-0548">Nucleotidyltransferase</keyword>
<dbReference type="EMBL" id="LT591897">
    <property type="protein sequence ID" value="SBQ20298.1"/>
    <property type="molecule type" value="Genomic_DNA"/>
</dbReference>
<evidence type="ECO:0000256" key="1">
    <source>
        <dbReference type="ARBA" id="ARBA00005010"/>
    </source>
</evidence>
<dbReference type="InterPro" id="IPR054696">
    <property type="entry name" value="GTP-eEF1A_C"/>
</dbReference>
<reference evidence="13" key="1">
    <citation type="submission" date="2016-05" db="EMBL/GenBank/DDBJ databases">
        <authorList>
            <consortium name="Pathogen Informatics"/>
        </authorList>
    </citation>
    <scope>NUCLEOTIDE SEQUENCE</scope>
    <source>
        <strain evidence="13">WHO F</strain>
    </source>
</reference>
<evidence type="ECO:0000256" key="6">
    <source>
        <dbReference type="ARBA" id="ARBA00023134"/>
    </source>
</evidence>
<proteinExistence type="predicted"/>
<dbReference type="SUPFAM" id="SSF75615">
    <property type="entry name" value="Siroheme synthase middle domains-like"/>
    <property type="match status" value="1"/>
</dbReference>
<dbReference type="PANTHER" id="PTHR35330">
    <property type="entry name" value="SIROHEME BIOSYNTHESIS PROTEIN MET8"/>
    <property type="match status" value="1"/>
</dbReference>
<dbReference type="SUPFAM" id="SSF50465">
    <property type="entry name" value="EF-Tu/eEF-1alpha/eIF2-gamma C-terminal domain"/>
    <property type="match status" value="1"/>
</dbReference>
<accession>A0AB74EBP5</accession>
<dbReference type="RefSeq" id="WP_047924015.1">
    <property type="nucleotide sequence ID" value="NZ_CP145052.1"/>
</dbReference>
<sequence length="360" mass="38944">MNYFPIFANLAGRPVLVVGGGAVAARKISLLLKAGAEVGVAAKHLNAELSALAAENKILWLAKEFRAEHIRTVFLIIAASSDQALNRRVFHLAESCQKPVNVVGDRDHCSFIFPSVIDRDPVQIAVSSSGSAPVLARLLRERLEALLPPSLGDMAEISGRWRDAGFYFPVQLVVRQDADKADGFRGYQGRIERGSVTVGQTVRIEPNGLTAEVSEIIAPKGEVAQAFAGEAATIRLDRDIDVSRGDLFVDKNSPLAPQKHPEATLCWFDERPLNTARKYLLKHGTQTVPAKVGQIESVLDVRTLEQEAGAESLKMNDIAKVRINLQKPVTATPYAENTAAGSFILIDEATYGTVAAGMIL</sequence>
<dbReference type="Pfam" id="PF13241">
    <property type="entry name" value="NAD_binding_7"/>
    <property type="match status" value="1"/>
</dbReference>
<dbReference type="InterPro" id="IPR028281">
    <property type="entry name" value="Sirohaem_synthase_central"/>
</dbReference>
<dbReference type="InterPro" id="IPR036291">
    <property type="entry name" value="NAD(P)-bd_dom_sf"/>
</dbReference>
<name>A0AB74EBP5_NEIGO</name>
<feature type="domain" description="GTP-eEF1A C-terminal" evidence="12">
    <location>
        <begin position="262"/>
        <end position="359"/>
    </location>
</feature>
<dbReference type="GO" id="GO:0016779">
    <property type="term" value="F:nucleotidyltransferase activity"/>
    <property type="evidence" value="ECO:0007669"/>
    <property type="project" value="UniProtKB-KW"/>
</dbReference>
<evidence type="ECO:0000256" key="9">
    <source>
        <dbReference type="ARBA" id="ARBA00023268"/>
    </source>
</evidence>
<dbReference type="SUPFAM" id="SSF51735">
    <property type="entry name" value="NAD(P)-binding Rossmann-fold domains"/>
    <property type="match status" value="1"/>
</dbReference>
<dbReference type="PANTHER" id="PTHR35330:SF1">
    <property type="entry name" value="SIROHEME BIOSYNTHESIS PROTEIN MET8"/>
    <property type="match status" value="1"/>
</dbReference>
<dbReference type="InterPro" id="IPR044139">
    <property type="entry name" value="CysN_NoDQ_III"/>
</dbReference>
<dbReference type="EMBL" id="FLKW01000001">
    <property type="protein sequence ID" value="SBM86352.1"/>
    <property type="molecule type" value="Genomic_DNA"/>
</dbReference>
<dbReference type="InterPro" id="IPR028161">
    <property type="entry name" value="Met8-like"/>
</dbReference>
<keyword evidence="5" id="KW-0520">NAD</keyword>
<evidence type="ECO:0000256" key="5">
    <source>
        <dbReference type="ARBA" id="ARBA00023027"/>
    </source>
</evidence>
<dbReference type="AlphaFoldDB" id="A0AB74EBP5"/>
<dbReference type="Pfam" id="PF14824">
    <property type="entry name" value="Sirohm_synth_M"/>
    <property type="match status" value="1"/>
</dbReference>
<evidence type="ECO:0000256" key="3">
    <source>
        <dbReference type="ARBA" id="ARBA00022741"/>
    </source>
</evidence>
<dbReference type="InterPro" id="IPR006367">
    <property type="entry name" value="Sirohaem_synthase_N"/>
</dbReference>
<evidence type="ECO:0000259" key="11">
    <source>
        <dbReference type="Pfam" id="PF14824"/>
    </source>
</evidence>
<dbReference type="GO" id="GO:0004325">
    <property type="term" value="F:ferrochelatase activity"/>
    <property type="evidence" value="ECO:0007669"/>
    <property type="project" value="InterPro"/>
</dbReference>
<keyword evidence="7" id="KW-0456">Lyase</keyword>
<dbReference type="SUPFAM" id="SSF50447">
    <property type="entry name" value="Translation proteins"/>
    <property type="match status" value="1"/>
</dbReference>
<comment type="pathway">
    <text evidence="1">Porphyrin-containing compound metabolism; siroheme biosynthesis; sirohydrochlorin from precorrin-2: step 1/1.</text>
</comment>
<dbReference type="NCBIfam" id="TIGR01470">
    <property type="entry name" value="cysG_Nterm"/>
    <property type="match status" value="1"/>
</dbReference>
<dbReference type="GO" id="GO:0005525">
    <property type="term" value="F:GTP binding"/>
    <property type="evidence" value="ECO:0007669"/>
    <property type="project" value="UniProtKB-KW"/>
</dbReference>
<evidence type="ECO:0000313" key="13">
    <source>
        <dbReference type="EMBL" id="SBM86352.1"/>
    </source>
</evidence>
<dbReference type="InterPro" id="IPR044138">
    <property type="entry name" value="CysN_II"/>
</dbReference>
<dbReference type="InterPro" id="IPR009001">
    <property type="entry name" value="Transl_elong_EF1A/Init_IF2_C"/>
</dbReference>
<dbReference type="GO" id="GO:0019354">
    <property type="term" value="P:siroheme biosynthetic process"/>
    <property type="evidence" value="ECO:0007669"/>
    <property type="project" value="InterPro"/>
</dbReference>
<keyword evidence="13" id="KW-0808">Transferase</keyword>
<evidence type="ECO:0000259" key="12">
    <source>
        <dbReference type="Pfam" id="PF22594"/>
    </source>
</evidence>
<keyword evidence="3" id="KW-0547">Nucleotide-binding</keyword>
<keyword evidence="8" id="KW-0627">Porphyrin biosynthesis</keyword>
<dbReference type="GO" id="GO:0043115">
    <property type="term" value="F:precorrin-2 dehydrogenase activity"/>
    <property type="evidence" value="ECO:0007669"/>
    <property type="project" value="UniProtKB-EC"/>
</dbReference>
<protein>
    <recommendedName>
        <fullName evidence="2">precorrin-2 dehydrogenase</fullName>
        <ecNumber evidence="2">1.3.1.76</ecNumber>
    </recommendedName>
</protein>
<organism evidence="13">
    <name type="scientific">Neisseria gonorrhoeae</name>
    <dbReference type="NCBI Taxonomy" id="485"/>
    <lineage>
        <taxon>Bacteria</taxon>
        <taxon>Pseudomonadati</taxon>
        <taxon>Pseudomonadota</taxon>
        <taxon>Betaproteobacteria</taxon>
        <taxon>Neisseriales</taxon>
        <taxon>Neisseriaceae</taxon>
        <taxon>Neisseria</taxon>
    </lineage>
</organism>
<keyword evidence="6" id="KW-0342">GTP-binding</keyword>
<dbReference type="EC" id="1.3.1.76" evidence="2"/>
<dbReference type="FunFam" id="3.30.160.110:FF:000001">
    <property type="entry name" value="Siroheme synthase"/>
    <property type="match status" value="1"/>
</dbReference>
<dbReference type="Gene3D" id="3.30.160.110">
    <property type="entry name" value="Siroheme synthase, domain 2"/>
    <property type="match status" value="1"/>
</dbReference>
<evidence type="ECO:0000256" key="10">
    <source>
        <dbReference type="ARBA" id="ARBA00047561"/>
    </source>
</evidence>
<dbReference type="CDD" id="cd03695">
    <property type="entry name" value="CysN_NodQ_II"/>
    <property type="match status" value="1"/>
</dbReference>
<dbReference type="Gene3D" id="2.40.30.10">
    <property type="entry name" value="Translation factors"/>
    <property type="match status" value="2"/>
</dbReference>
<evidence type="ECO:0000313" key="14">
    <source>
        <dbReference type="EMBL" id="SBQ20298.1"/>
    </source>
</evidence>
<feature type="domain" description="Siroheme synthase central" evidence="11">
    <location>
        <begin position="119"/>
        <end position="145"/>
    </location>
</feature>
<dbReference type="CDD" id="cd04095">
    <property type="entry name" value="CysN_NoDQ_III"/>
    <property type="match status" value="1"/>
</dbReference>
<keyword evidence="9" id="KW-0511">Multifunctional enzyme</keyword>
<evidence type="ECO:0000256" key="8">
    <source>
        <dbReference type="ARBA" id="ARBA00023244"/>
    </source>
</evidence>
<comment type="catalytic activity">
    <reaction evidence="10">
        <text>precorrin-2 + NAD(+) = sirohydrochlorin + NADH + 2 H(+)</text>
        <dbReference type="Rhea" id="RHEA:15613"/>
        <dbReference type="ChEBI" id="CHEBI:15378"/>
        <dbReference type="ChEBI" id="CHEBI:57540"/>
        <dbReference type="ChEBI" id="CHEBI:57945"/>
        <dbReference type="ChEBI" id="CHEBI:58351"/>
        <dbReference type="ChEBI" id="CHEBI:58827"/>
        <dbReference type="EC" id="1.3.1.76"/>
    </reaction>
</comment>
<dbReference type="Gene3D" id="3.40.50.720">
    <property type="entry name" value="NAD(P)-binding Rossmann-like Domain"/>
    <property type="match status" value="1"/>
</dbReference>